<feature type="transmembrane region" description="Helical" evidence="1">
    <location>
        <begin position="184"/>
        <end position="203"/>
    </location>
</feature>
<accession>A0A6B8RNC5</accession>
<protein>
    <submittedName>
        <fullName evidence="2">Zf-HC2 domain-containing protein</fullName>
    </submittedName>
</protein>
<evidence type="ECO:0000256" key="1">
    <source>
        <dbReference type="SAM" id="Phobius"/>
    </source>
</evidence>
<name>A0A6B8RNC5_9BACL</name>
<dbReference type="OrthoDB" id="2679416at2"/>
<evidence type="ECO:0000313" key="3">
    <source>
        <dbReference type="Proteomes" id="UP000426246"/>
    </source>
</evidence>
<sequence>MKCDDIQELFGIYFDLPDDDLRRKSVDEHILRCRVCAEEFEIWSESMNLIRSMQDIPRMPRKSTPIADKVMNRIYEDESWRIPVTDRIYQIPYKLRRNLTAIIALCLAVFVVSFLFNLIYPSHITLSAEEASPSGFNTIASAAGITTSSEIVAEKNAFSQTAVASTSALIVEPIKLIYIHTPNYWLALSLLGLISALLTMNWLSRTRS</sequence>
<keyword evidence="1" id="KW-0812">Transmembrane</keyword>
<feature type="transmembrane region" description="Helical" evidence="1">
    <location>
        <begin position="99"/>
        <end position="120"/>
    </location>
</feature>
<reference evidence="3" key="1">
    <citation type="submission" date="2018-11" db="EMBL/GenBank/DDBJ databases">
        <title>Complete genome sequence of Paenibacillus sp. ML311-T8.</title>
        <authorList>
            <person name="Nam Y.-D."/>
            <person name="Kang J."/>
            <person name="Chung W.-H."/>
            <person name="Park Y.S."/>
        </authorList>
    </citation>
    <scope>NUCLEOTIDE SEQUENCE [LARGE SCALE GENOMIC DNA]</scope>
    <source>
        <strain evidence="3">ML311-T8</strain>
    </source>
</reference>
<evidence type="ECO:0000313" key="2">
    <source>
        <dbReference type="EMBL" id="QGQ96858.1"/>
    </source>
</evidence>
<gene>
    <name evidence="2" type="ORF">EHS13_19205</name>
</gene>
<dbReference type="Proteomes" id="UP000426246">
    <property type="component" value="Chromosome"/>
</dbReference>
<dbReference type="EMBL" id="CP034235">
    <property type="protein sequence ID" value="QGQ96858.1"/>
    <property type="molecule type" value="Genomic_DNA"/>
</dbReference>
<organism evidence="2 3">
    <name type="scientific">Paenibacillus psychroresistens</name>
    <dbReference type="NCBI Taxonomy" id="1778678"/>
    <lineage>
        <taxon>Bacteria</taxon>
        <taxon>Bacillati</taxon>
        <taxon>Bacillota</taxon>
        <taxon>Bacilli</taxon>
        <taxon>Bacillales</taxon>
        <taxon>Paenibacillaceae</taxon>
        <taxon>Paenibacillus</taxon>
    </lineage>
</organism>
<dbReference type="RefSeq" id="WP_155701949.1">
    <property type="nucleotide sequence ID" value="NZ_CP034235.1"/>
</dbReference>
<keyword evidence="1" id="KW-0472">Membrane</keyword>
<keyword evidence="3" id="KW-1185">Reference proteome</keyword>
<keyword evidence="1" id="KW-1133">Transmembrane helix</keyword>
<dbReference type="KEGG" id="ppsc:EHS13_19205"/>
<proteinExistence type="predicted"/>
<dbReference type="AlphaFoldDB" id="A0A6B8RNC5"/>